<dbReference type="WBParaSite" id="SPAL_0000098450.1">
    <property type="protein sequence ID" value="SPAL_0000098450.1"/>
    <property type="gene ID" value="SPAL_0000098450"/>
</dbReference>
<evidence type="ECO:0000313" key="2">
    <source>
        <dbReference type="WBParaSite" id="SPAL_0000098450.1"/>
    </source>
</evidence>
<protein>
    <submittedName>
        <fullName evidence="2">DUF4817 domain-containing protein</fullName>
    </submittedName>
</protein>
<sequence>MAQKFSFKDCGFIFDIINFCPKTATYSLEDFVNQFKENAELDQTPKAYLIRRFKYRVDLETSQPFPIALRS</sequence>
<reference evidence="2" key="1">
    <citation type="submission" date="2017-02" db="UniProtKB">
        <authorList>
            <consortium name="WormBaseParasite"/>
        </authorList>
    </citation>
    <scope>IDENTIFICATION</scope>
</reference>
<keyword evidence="1" id="KW-1185">Reference proteome</keyword>
<accession>A0A0N5B4I3</accession>
<name>A0A0N5B4I3_STREA</name>
<proteinExistence type="predicted"/>
<dbReference type="AlphaFoldDB" id="A0A0N5B4I3"/>
<organism evidence="1 2">
    <name type="scientific">Strongyloides papillosus</name>
    <name type="common">Intestinal threadworm</name>
    <dbReference type="NCBI Taxonomy" id="174720"/>
    <lineage>
        <taxon>Eukaryota</taxon>
        <taxon>Metazoa</taxon>
        <taxon>Ecdysozoa</taxon>
        <taxon>Nematoda</taxon>
        <taxon>Chromadorea</taxon>
        <taxon>Rhabditida</taxon>
        <taxon>Tylenchina</taxon>
        <taxon>Panagrolaimomorpha</taxon>
        <taxon>Strongyloidoidea</taxon>
        <taxon>Strongyloididae</taxon>
        <taxon>Strongyloides</taxon>
    </lineage>
</organism>
<dbReference type="Proteomes" id="UP000046392">
    <property type="component" value="Unplaced"/>
</dbReference>
<evidence type="ECO:0000313" key="1">
    <source>
        <dbReference type="Proteomes" id="UP000046392"/>
    </source>
</evidence>